<feature type="compositionally biased region" description="Basic and acidic residues" evidence="1">
    <location>
        <begin position="15"/>
        <end position="26"/>
    </location>
</feature>
<name>A0AAD0XRV9_9LEPT</name>
<organism evidence="2 3">
    <name type="scientific">Leptospira kmetyi</name>
    <dbReference type="NCBI Taxonomy" id="408139"/>
    <lineage>
        <taxon>Bacteria</taxon>
        <taxon>Pseudomonadati</taxon>
        <taxon>Spirochaetota</taxon>
        <taxon>Spirochaetia</taxon>
        <taxon>Leptospirales</taxon>
        <taxon>Leptospiraceae</taxon>
        <taxon>Leptospira</taxon>
    </lineage>
</organism>
<evidence type="ECO:0000313" key="2">
    <source>
        <dbReference type="EMBL" id="AYV57787.1"/>
    </source>
</evidence>
<dbReference type="KEGG" id="lkm:EFP84_19345"/>
<dbReference type="RefSeq" id="WP_123180480.1">
    <property type="nucleotide sequence ID" value="NZ_CP033615.1"/>
</dbReference>
<reference evidence="2 3" key="1">
    <citation type="submission" date="2018-11" db="EMBL/GenBank/DDBJ databases">
        <title>Complete genome sequence of Leptospira kmetyi isolate LS 001/16 from soil sample associated with a leptospirosis patient in Kelantan.</title>
        <authorList>
            <person name="Muhammad Yusoff F."/>
            <person name="Muhammad Yusoff S."/>
            <person name="Ahmad M.N."/>
            <person name="Yusof N.Y."/>
            <person name="Aziah I."/>
        </authorList>
    </citation>
    <scope>NUCLEOTIDE SEQUENCE [LARGE SCALE GENOMIC DNA]</scope>
    <source>
        <strain evidence="2 3">LS 001/16</strain>
    </source>
</reference>
<dbReference type="Proteomes" id="UP000276407">
    <property type="component" value="Chromosome 2"/>
</dbReference>
<feature type="compositionally biased region" description="Acidic residues" evidence="1">
    <location>
        <begin position="72"/>
        <end position="83"/>
    </location>
</feature>
<protein>
    <submittedName>
        <fullName evidence="2">Uncharacterized protein</fullName>
    </submittedName>
</protein>
<dbReference type="EMBL" id="CP033615">
    <property type="protein sequence ID" value="AYV57787.1"/>
    <property type="molecule type" value="Genomic_DNA"/>
</dbReference>
<evidence type="ECO:0000313" key="3">
    <source>
        <dbReference type="Proteomes" id="UP000276407"/>
    </source>
</evidence>
<feature type="region of interest" description="Disordered" evidence="1">
    <location>
        <begin position="10"/>
        <end position="104"/>
    </location>
</feature>
<evidence type="ECO:0000256" key="1">
    <source>
        <dbReference type="SAM" id="MobiDB-lite"/>
    </source>
</evidence>
<dbReference type="AlphaFoldDB" id="A0AAD0XRV9"/>
<feature type="compositionally biased region" description="Polar residues" evidence="1">
    <location>
        <begin position="36"/>
        <end position="51"/>
    </location>
</feature>
<gene>
    <name evidence="2" type="ORF">EFP84_19345</name>
</gene>
<sequence>MILILLCFSSSDSQVRTDSRQNGESHKKPKGKLIESSDQNTKGNQKRTPLQKNKIDGNRGVRLAGNSKDFSNDDDDDDEEADSLQDTSMTETKRNQSEDEDEDEEIIVNVELMSDFVFRGNTFGSESISQRDNVKYSSFLPAYTFQPSIEIPITKRLTLEFWFNLFLTHKGDRDSDQRFLQAGPGEPELLNYYQPYLNQGVLPFDPRSVHQFKEENGLKWDDGGEILADYKLSESKFGKFSTGFFSYNAFLPKNRFSWTQVYIAWEIPFLTYLNPKLSFFKTTDPGNDSPTTGINKGWGYIPFELSHEFKITQKFKITPTISAGYIIRNNPQDNLSGFSDITSNLKLEYDGFYLTANMAYRPNLEIYDSSYFFDNITTSDSMRDGRTIDPSKQYGALNNSVRDVINRNFSDPLVQKFILENYQSQHIKREIYYFSFGYSKGI</sequence>
<proteinExistence type="predicted"/>
<accession>A0AAD0XRV9</accession>